<evidence type="ECO:0000313" key="6">
    <source>
        <dbReference type="EMBL" id="MDT0345106.1"/>
    </source>
</evidence>
<dbReference type="CDD" id="cd00761">
    <property type="entry name" value="Glyco_tranf_GTA_type"/>
    <property type="match status" value="1"/>
</dbReference>
<keyword evidence="4 6" id="KW-0808">Transferase</keyword>
<evidence type="ECO:0000256" key="1">
    <source>
        <dbReference type="ARBA" id="ARBA00004776"/>
    </source>
</evidence>
<reference evidence="7" key="1">
    <citation type="submission" date="2023-07" db="EMBL/GenBank/DDBJ databases">
        <title>30 novel species of actinomycetes from the DSMZ collection.</title>
        <authorList>
            <person name="Nouioui I."/>
        </authorList>
    </citation>
    <scope>NUCLEOTIDE SEQUENCE [LARGE SCALE GENOMIC DNA]</scope>
    <source>
        <strain evidence="7">DSM 44938</strain>
    </source>
</reference>
<sequence>MTGRAAPKFSIVIPYRQRLDNVRLAFASLAEQTLDADEFEVIVGAMEYSGEYIAACREFTDRLRITSVVSAEEWQVGYARNLALRQATGQVVICLDADMIVPPSFLAKLWDRYYAYGQNVCVAGQMTDYDNNATDVSEVRVLPFDHYRKLFAELEGGAEVPADARRGTEHVIPWAYAWTALVAVPRALIEEHDLTFDPAFKGYGVEDLEWAYRISRTGTPIVMAPDIYGIHLPHVRNVAANRDTEQRNYRYFVGKWPDHDVELAAAFGDFEANGLAREFRAELTNAAGGGRDASLAVVRGRADGADTLIVGAVVDGAGALVGEPAVAALLDPGAPVEVLPLAGVALPWADGSLAACRVLPPVARLAPKYRDAVLAEAARVAGDVREVDAA</sequence>
<keyword evidence="3 6" id="KW-0328">Glycosyltransferase</keyword>
<dbReference type="Gene3D" id="3.90.550.10">
    <property type="entry name" value="Spore Coat Polysaccharide Biosynthesis Protein SpsA, Chain A"/>
    <property type="match status" value="1"/>
</dbReference>
<evidence type="ECO:0000256" key="3">
    <source>
        <dbReference type="ARBA" id="ARBA00022676"/>
    </source>
</evidence>
<evidence type="ECO:0000256" key="2">
    <source>
        <dbReference type="ARBA" id="ARBA00006739"/>
    </source>
</evidence>
<keyword evidence="7" id="KW-1185">Reference proteome</keyword>
<dbReference type="RefSeq" id="WP_311706231.1">
    <property type="nucleotide sequence ID" value="NZ_JAVREL010000012.1"/>
</dbReference>
<protein>
    <submittedName>
        <fullName evidence="6">Glycosyltransferase</fullName>
        <ecNumber evidence="6">2.4.-.-</ecNumber>
    </submittedName>
</protein>
<dbReference type="InterPro" id="IPR001173">
    <property type="entry name" value="Glyco_trans_2-like"/>
</dbReference>
<dbReference type="PANTHER" id="PTHR43179">
    <property type="entry name" value="RHAMNOSYLTRANSFERASE WBBL"/>
    <property type="match status" value="1"/>
</dbReference>
<dbReference type="GO" id="GO:0016757">
    <property type="term" value="F:glycosyltransferase activity"/>
    <property type="evidence" value="ECO:0007669"/>
    <property type="project" value="UniProtKB-KW"/>
</dbReference>
<dbReference type="EC" id="2.4.-.-" evidence="6"/>
<proteinExistence type="inferred from homology"/>
<organism evidence="6 7">
    <name type="scientific">Streptomyces litchfieldiae</name>
    <dbReference type="NCBI Taxonomy" id="3075543"/>
    <lineage>
        <taxon>Bacteria</taxon>
        <taxon>Bacillati</taxon>
        <taxon>Actinomycetota</taxon>
        <taxon>Actinomycetes</taxon>
        <taxon>Kitasatosporales</taxon>
        <taxon>Streptomycetaceae</taxon>
        <taxon>Streptomyces</taxon>
    </lineage>
</organism>
<dbReference type="EMBL" id="JAVREL010000012">
    <property type="protein sequence ID" value="MDT0345106.1"/>
    <property type="molecule type" value="Genomic_DNA"/>
</dbReference>
<name>A0ABU2MUG1_9ACTN</name>
<feature type="domain" description="Glycosyltransferase 2-like" evidence="5">
    <location>
        <begin position="10"/>
        <end position="136"/>
    </location>
</feature>
<dbReference type="Pfam" id="PF00535">
    <property type="entry name" value="Glycos_transf_2"/>
    <property type="match status" value="1"/>
</dbReference>
<dbReference type="SUPFAM" id="SSF53448">
    <property type="entry name" value="Nucleotide-diphospho-sugar transferases"/>
    <property type="match status" value="1"/>
</dbReference>
<dbReference type="Proteomes" id="UP001183246">
    <property type="component" value="Unassembled WGS sequence"/>
</dbReference>
<comment type="caution">
    <text evidence="6">The sequence shown here is derived from an EMBL/GenBank/DDBJ whole genome shotgun (WGS) entry which is preliminary data.</text>
</comment>
<evidence type="ECO:0000313" key="7">
    <source>
        <dbReference type="Proteomes" id="UP001183246"/>
    </source>
</evidence>
<accession>A0ABU2MUG1</accession>
<comment type="pathway">
    <text evidence="1">Cell wall biogenesis; cell wall polysaccharide biosynthesis.</text>
</comment>
<dbReference type="InterPro" id="IPR029044">
    <property type="entry name" value="Nucleotide-diphossugar_trans"/>
</dbReference>
<dbReference type="PANTHER" id="PTHR43179:SF12">
    <property type="entry name" value="GALACTOFURANOSYLTRANSFERASE GLFT2"/>
    <property type="match status" value="1"/>
</dbReference>
<gene>
    <name evidence="6" type="ORF">RM590_21235</name>
</gene>
<evidence type="ECO:0000256" key="4">
    <source>
        <dbReference type="ARBA" id="ARBA00022679"/>
    </source>
</evidence>
<comment type="similarity">
    <text evidence="2">Belongs to the glycosyltransferase 2 family.</text>
</comment>
<evidence type="ECO:0000259" key="5">
    <source>
        <dbReference type="Pfam" id="PF00535"/>
    </source>
</evidence>